<dbReference type="Proteomes" id="UP000677228">
    <property type="component" value="Unassembled WGS sequence"/>
</dbReference>
<comment type="caution">
    <text evidence="6">The sequence shown here is derived from an EMBL/GenBank/DDBJ whole genome shotgun (WGS) entry which is preliminary data.</text>
</comment>
<feature type="repeat" description="TPR" evidence="3">
    <location>
        <begin position="495"/>
        <end position="528"/>
    </location>
</feature>
<evidence type="ECO:0000256" key="3">
    <source>
        <dbReference type="PROSITE-ProRule" id="PRU00339"/>
    </source>
</evidence>
<evidence type="ECO:0000256" key="2">
    <source>
        <dbReference type="ARBA" id="ARBA00022803"/>
    </source>
</evidence>
<dbReference type="AlphaFoldDB" id="A0A815IGN7"/>
<dbReference type="Pfam" id="PF13176">
    <property type="entry name" value="TPR_7"/>
    <property type="match status" value="1"/>
</dbReference>
<dbReference type="PROSITE" id="PS51996">
    <property type="entry name" value="TR_MART"/>
    <property type="match status" value="1"/>
</dbReference>
<protein>
    <recommendedName>
        <fullName evidence="10">NAD(+)--protein-arginine ADP-ribosyltransferase</fullName>
    </recommendedName>
</protein>
<dbReference type="InterPro" id="IPR011990">
    <property type="entry name" value="TPR-like_helical_dom_sf"/>
</dbReference>
<evidence type="ECO:0000313" key="5">
    <source>
        <dbReference type="EMBL" id="CAF1218756.1"/>
    </source>
</evidence>
<dbReference type="Proteomes" id="UP000663829">
    <property type="component" value="Unassembled WGS sequence"/>
</dbReference>
<dbReference type="Pfam" id="PF13424">
    <property type="entry name" value="TPR_12"/>
    <property type="match status" value="1"/>
</dbReference>
<dbReference type="PANTHER" id="PTHR45641:SF19">
    <property type="entry name" value="NEPHROCYSTIN-3"/>
    <property type="match status" value="1"/>
</dbReference>
<evidence type="ECO:0000256" key="1">
    <source>
        <dbReference type="ARBA" id="ARBA00022737"/>
    </source>
</evidence>
<keyword evidence="9" id="KW-1185">Reference proteome</keyword>
<keyword evidence="1" id="KW-0677">Repeat</keyword>
<dbReference type="Gene3D" id="3.90.176.10">
    <property type="entry name" value="Toxin ADP-ribosyltransferase, Chain A, domain 1"/>
    <property type="match status" value="1"/>
</dbReference>
<dbReference type="EMBL" id="CAJOBC010072172">
    <property type="protein sequence ID" value="CAF4246286.1"/>
    <property type="molecule type" value="Genomic_DNA"/>
</dbReference>
<dbReference type="PANTHER" id="PTHR45641">
    <property type="entry name" value="TETRATRICOPEPTIDE REPEAT PROTEIN (AFU_ORTHOLOGUE AFUA_6G03870)"/>
    <property type="match status" value="1"/>
</dbReference>
<dbReference type="OrthoDB" id="6588253at2759"/>
<evidence type="ECO:0008006" key="10">
    <source>
        <dbReference type="Google" id="ProtNLM"/>
    </source>
</evidence>
<evidence type="ECO:0000256" key="4">
    <source>
        <dbReference type="SAM" id="Coils"/>
    </source>
</evidence>
<dbReference type="EMBL" id="CAJNOK010015115">
    <property type="protein sequence ID" value="CAF1218756.1"/>
    <property type="molecule type" value="Genomic_DNA"/>
</dbReference>
<dbReference type="InterPro" id="IPR019734">
    <property type="entry name" value="TPR_rpt"/>
</dbReference>
<dbReference type="SUPFAM" id="SSF48452">
    <property type="entry name" value="TPR-like"/>
    <property type="match status" value="1"/>
</dbReference>
<dbReference type="Gene3D" id="1.25.40.10">
    <property type="entry name" value="Tetratricopeptide repeat domain"/>
    <property type="match status" value="2"/>
</dbReference>
<reference evidence="6" key="1">
    <citation type="submission" date="2021-02" db="EMBL/GenBank/DDBJ databases">
        <authorList>
            <person name="Nowell W R."/>
        </authorList>
    </citation>
    <scope>NUCLEOTIDE SEQUENCE</scope>
</reference>
<evidence type="ECO:0000313" key="8">
    <source>
        <dbReference type="EMBL" id="CAF4246286.1"/>
    </source>
</evidence>
<accession>A0A815IGN7</accession>
<organism evidence="6 9">
    <name type="scientific">Didymodactylos carnosus</name>
    <dbReference type="NCBI Taxonomy" id="1234261"/>
    <lineage>
        <taxon>Eukaryota</taxon>
        <taxon>Metazoa</taxon>
        <taxon>Spiralia</taxon>
        <taxon>Gnathifera</taxon>
        <taxon>Rotifera</taxon>
        <taxon>Eurotatoria</taxon>
        <taxon>Bdelloidea</taxon>
        <taxon>Philodinida</taxon>
        <taxon>Philodinidae</taxon>
        <taxon>Didymodactylos</taxon>
    </lineage>
</organism>
<dbReference type="Proteomes" id="UP000681722">
    <property type="component" value="Unassembled WGS sequence"/>
</dbReference>
<feature type="coiled-coil region" evidence="4">
    <location>
        <begin position="508"/>
        <end position="556"/>
    </location>
</feature>
<evidence type="ECO:0000313" key="9">
    <source>
        <dbReference type="Proteomes" id="UP000663829"/>
    </source>
</evidence>
<name>A0A815IGN7_9BILA</name>
<feature type="repeat" description="TPR" evidence="3">
    <location>
        <begin position="411"/>
        <end position="444"/>
    </location>
</feature>
<gene>
    <name evidence="6" type="ORF">GPM918_LOCUS31557</name>
    <name evidence="5" type="ORF">OVA965_LOCUS24810</name>
    <name evidence="8" type="ORF">SRO942_LOCUS32206</name>
    <name evidence="7" type="ORF">TMI583_LOCUS25537</name>
</gene>
<dbReference type="SMART" id="SM00028">
    <property type="entry name" value="TPR"/>
    <property type="match status" value="4"/>
</dbReference>
<sequence>MESLAIDLTEDVITNAKMVIHLDVFTTDKQENSVKDLKTENPSRMWLNLLIEIFLRMPQTKSAIDEMIAECKFSYADNPAELKKINDFQANYAPTNAIKWYTYDCFLFRQFNKASRTKNIDALYKLRFFLIDLQNQLQELFKSQFNHTSPTFTVYRGQLIAPSELQKLKDNIGGLVSMNTYLSTTKSCAVASDYAGNGSGHPFIESIVFEIEVDVKKAIKPFADIQQVSIMKDEGEILFSIGTIFKIESVDEVLDNVWFIKLTLSEVEDEESKRLEDYFINQIGETSDLEILCNYLWMSGEGNHAVKYSKSRIKSGINDLTKKFGPSEEYFNPIEAMPGEKNYASAKKKRQEELKKSIGSLPASDPLVPILYNDAGIVSREIGDCSEALVYFEKALHWHEECLPNAFANIAIMYRNIAEVYECQGKYRTALKKYKTALQIQRQSKPLDYCRLAEIFRHMGDCYTMQNKLALALKFYHMTIEMSAKYLPKNHPTFAELQGALGDVYITNERYQDALKHYKKALSIAKKAFPMNHLDVLCYEEQIDDLKKFMELLKDEKLMI</sequence>
<keyword evidence="4" id="KW-0175">Coiled coil</keyword>
<dbReference type="PROSITE" id="PS50005">
    <property type="entry name" value="TPR"/>
    <property type="match status" value="2"/>
</dbReference>
<keyword evidence="2 3" id="KW-0802">TPR repeat</keyword>
<proteinExistence type="predicted"/>
<evidence type="ECO:0000313" key="6">
    <source>
        <dbReference type="EMBL" id="CAF1364751.1"/>
    </source>
</evidence>
<dbReference type="SUPFAM" id="SSF56399">
    <property type="entry name" value="ADP-ribosylation"/>
    <property type="match status" value="1"/>
</dbReference>
<dbReference type="Proteomes" id="UP000682733">
    <property type="component" value="Unassembled WGS sequence"/>
</dbReference>
<dbReference type="EMBL" id="CAJOBA010036656">
    <property type="protein sequence ID" value="CAF4027093.1"/>
    <property type="molecule type" value="Genomic_DNA"/>
</dbReference>
<dbReference type="EMBL" id="CAJNOQ010015608">
    <property type="protein sequence ID" value="CAF1364751.1"/>
    <property type="molecule type" value="Genomic_DNA"/>
</dbReference>
<evidence type="ECO:0000313" key="7">
    <source>
        <dbReference type="EMBL" id="CAF4027093.1"/>
    </source>
</evidence>